<dbReference type="Gene3D" id="1.10.260.40">
    <property type="entry name" value="lambda repressor-like DNA-binding domains"/>
    <property type="match status" value="1"/>
</dbReference>
<dbReference type="PRINTS" id="PR00036">
    <property type="entry name" value="HTHLACI"/>
</dbReference>
<proteinExistence type="predicted"/>
<keyword evidence="7" id="KW-1185">Reference proteome</keyword>
<dbReference type="InterPro" id="IPR025997">
    <property type="entry name" value="SBP_2_dom"/>
</dbReference>
<dbReference type="SMART" id="SM00354">
    <property type="entry name" value="HTH_LACI"/>
    <property type="match status" value="1"/>
</dbReference>
<evidence type="ECO:0000259" key="5">
    <source>
        <dbReference type="PROSITE" id="PS50932"/>
    </source>
</evidence>
<keyword evidence="1" id="KW-0805">Transcription regulation</keyword>
<evidence type="ECO:0000256" key="4">
    <source>
        <dbReference type="SAM" id="MobiDB-lite"/>
    </source>
</evidence>
<dbReference type="GO" id="GO:0000976">
    <property type="term" value="F:transcription cis-regulatory region binding"/>
    <property type="evidence" value="ECO:0007669"/>
    <property type="project" value="TreeGrafter"/>
</dbReference>
<dbReference type="InterPro" id="IPR010982">
    <property type="entry name" value="Lambda_DNA-bd_dom_sf"/>
</dbReference>
<name>A0A8J6YYU4_9RHOB</name>
<evidence type="ECO:0000256" key="2">
    <source>
        <dbReference type="ARBA" id="ARBA00023125"/>
    </source>
</evidence>
<organism evidence="6 7">
    <name type="scientific">Mangrovicoccus algicola</name>
    <dbReference type="NCBI Taxonomy" id="2771008"/>
    <lineage>
        <taxon>Bacteria</taxon>
        <taxon>Pseudomonadati</taxon>
        <taxon>Pseudomonadota</taxon>
        <taxon>Alphaproteobacteria</taxon>
        <taxon>Rhodobacterales</taxon>
        <taxon>Paracoccaceae</taxon>
        <taxon>Mangrovicoccus</taxon>
    </lineage>
</organism>
<evidence type="ECO:0000256" key="3">
    <source>
        <dbReference type="ARBA" id="ARBA00023163"/>
    </source>
</evidence>
<accession>A0A8J6YYU4</accession>
<protein>
    <submittedName>
        <fullName evidence="6">LacI family DNA-binding transcriptional regulator</fullName>
    </submittedName>
</protein>
<dbReference type="Proteomes" id="UP000609121">
    <property type="component" value="Unassembled WGS sequence"/>
</dbReference>
<dbReference type="PANTHER" id="PTHR30146:SF152">
    <property type="entry name" value="TRANSCRIPTIONAL REGULATORY PROTEIN"/>
    <property type="match status" value="1"/>
</dbReference>
<keyword evidence="2 6" id="KW-0238">DNA-binding</keyword>
<dbReference type="EMBL" id="JACVXA010000025">
    <property type="protein sequence ID" value="MBE3638556.1"/>
    <property type="molecule type" value="Genomic_DNA"/>
</dbReference>
<evidence type="ECO:0000256" key="1">
    <source>
        <dbReference type="ARBA" id="ARBA00023015"/>
    </source>
</evidence>
<evidence type="ECO:0000313" key="6">
    <source>
        <dbReference type="EMBL" id="MBE3638556.1"/>
    </source>
</evidence>
<dbReference type="CDD" id="cd06307">
    <property type="entry name" value="PBP1_sugar_binding"/>
    <property type="match status" value="1"/>
</dbReference>
<dbReference type="GO" id="GO:0003700">
    <property type="term" value="F:DNA-binding transcription factor activity"/>
    <property type="evidence" value="ECO:0007669"/>
    <property type="project" value="TreeGrafter"/>
</dbReference>
<dbReference type="PANTHER" id="PTHR30146">
    <property type="entry name" value="LACI-RELATED TRANSCRIPTIONAL REPRESSOR"/>
    <property type="match status" value="1"/>
</dbReference>
<dbReference type="InterPro" id="IPR000843">
    <property type="entry name" value="HTH_LacI"/>
</dbReference>
<dbReference type="AlphaFoldDB" id="A0A8J6YYU4"/>
<dbReference type="Pfam" id="PF00356">
    <property type="entry name" value="LacI"/>
    <property type="match status" value="1"/>
</dbReference>
<gene>
    <name evidence="6" type="ORF">ICN82_10105</name>
</gene>
<feature type="region of interest" description="Disordered" evidence="4">
    <location>
        <begin position="1"/>
        <end position="22"/>
    </location>
</feature>
<feature type="domain" description="HTH lacI-type" evidence="5">
    <location>
        <begin position="21"/>
        <end position="75"/>
    </location>
</feature>
<reference evidence="6" key="1">
    <citation type="submission" date="2020-09" db="EMBL/GenBank/DDBJ databases">
        <title>A novel bacterium of genus Mangrovicoccus, isolated from South China Sea.</title>
        <authorList>
            <person name="Huang H."/>
            <person name="Mo K."/>
            <person name="Hu Y."/>
        </authorList>
    </citation>
    <scope>NUCLEOTIDE SEQUENCE</scope>
    <source>
        <strain evidence="6">HB182678</strain>
    </source>
</reference>
<dbReference type="PROSITE" id="PS50932">
    <property type="entry name" value="HTH_LACI_2"/>
    <property type="match status" value="1"/>
</dbReference>
<dbReference type="PROSITE" id="PS00356">
    <property type="entry name" value="HTH_LACI_1"/>
    <property type="match status" value="1"/>
</dbReference>
<evidence type="ECO:0000313" key="7">
    <source>
        <dbReference type="Proteomes" id="UP000609121"/>
    </source>
</evidence>
<dbReference type="Pfam" id="PF13407">
    <property type="entry name" value="Peripla_BP_4"/>
    <property type="match status" value="1"/>
</dbReference>
<dbReference type="InterPro" id="IPR028082">
    <property type="entry name" value="Peripla_BP_I"/>
</dbReference>
<sequence length="358" mass="38345">MMDQGEGAARGRGPDPGAGRPTVRDVAREAGVSLATVDRVLNDRPGVREATARRVGAAMERLGYQRDMAAANLSKRRSYRLVFLLAAGTNSFMHMLREAVEKTASFSSMDRIALQSRLVPPFDGPALAAALDAIDPRDTDGVAVVATDEPEVRDAMGRLAARGIRVLTLVSDAPNSARERFVGIDNVVAGRTAAGLLGRFCPAPGRIAVIMGSALLRDHVERRLGFETVIAREYPHLACLPPIEGRDDADTVARELSAQFAAEPGIVGIYSLGAGNRGIVRALEGRPGGRRLPVVVHELTPHARGALMAGVFDAVINQDAGHEIRSAVRILCALIDGRPTFEPQERISVDIFMRDNLP</sequence>
<keyword evidence="3" id="KW-0804">Transcription</keyword>
<dbReference type="SUPFAM" id="SSF53822">
    <property type="entry name" value="Periplasmic binding protein-like I"/>
    <property type="match status" value="1"/>
</dbReference>
<dbReference type="Gene3D" id="3.40.50.2300">
    <property type="match status" value="2"/>
</dbReference>
<comment type="caution">
    <text evidence="6">The sequence shown here is derived from an EMBL/GenBank/DDBJ whole genome shotgun (WGS) entry which is preliminary data.</text>
</comment>
<dbReference type="CDD" id="cd01392">
    <property type="entry name" value="HTH_LacI"/>
    <property type="match status" value="1"/>
</dbReference>
<dbReference type="SUPFAM" id="SSF47413">
    <property type="entry name" value="lambda repressor-like DNA-binding domains"/>
    <property type="match status" value="1"/>
</dbReference>